<protein>
    <submittedName>
        <fullName evidence="13">Methyl-accepting chemotaxis protein McpB</fullName>
    </submittedName>
</protein>
<feature type="domain" description="HAMP" evidence="12">
    <location>
        <begin position="299"/>
        <end position="352"/>
    </location>
</feature>
<proteinExistence type="inferred from homology"/>
<feature type="domain" description="Methyl-accepting transducer" evidence="11">
    <location>
        <begin position="371"/>
        <end position="607"/>
    </location>
</feature>
<keyword evidence="4 10" id="KW-0812">Transmembrane</keyword>
<evidence type="ECO:0000256" key="7">
    <source>
        <dbReference type="ARBA" id="ARBA00023224"/>
    </source>
</evidence>
<evidence type="ECO:0000256" key="3">
    <source>
        <dbReference type="ARBA" id="ARBA00022500"/>
    </source>
</evidence>
<dbReference type="InterPro" id="IPR029151">
    <property type="entry name" value="Sensor-like_sf"/>
</dbReference>
<reference evidence="13" key="1">
    <citation type="submission" date="2024-05" db="EMBL/GenBank/DDBJ databases">
        <title>Isolation and characterization of Sporomusa carbonis sp. nov., a carboxydotrophic hydrogenogen in the genus of Sporomusa isolated from a charcoal burning pile.</title>
        <authorList>
            <person name="Boeer T."/>
            <person name="Rosenbaum F."/>
            <person name="Eysell L."/>
            <person name="Mueller V."/>
            <person name="Daniel R."/>
            <person name="Poehlein A."/>
        </authorList>
    </citation>
    <scope>NUCLEOTIDE SEQUENCE [LARGE SCALE GENOMIC DNA]</scope>
    <source>
        <strain evidence="13">DSM 10669</strain>
    </source>
</reference>
<evidence type="ECO:0000256" key="10">
    <source>
        <dbReference type="SAM" id="Phobius"/>
    </source>
</evidence>
<comment type="similarity">
    <text evidence="8">Belongs to the methyl-accepting chemotaxis (MCP) protein family.</text>
</comment>
<dbReference type="CDD" id="cd11386">
    <property type="entry name" value="MCP_signal"/>
    <property type="match status" value="1"/>
</dbReference>
<dbReference type="CDD" id="cd06225">
    <property type="entry name" value="HAMP"/>
    <property type="match status" value="1"/>
</dbReference>
<dbReference type="PROSITE" id="PS50885">
    <property type="entry name" value="HAMP"/>
    <property type="match status" value="1"/>
</dbReference>
<feature type="transmembrane region" description="Helical" evidence="10">
    <location>
        <begin position="275"/>
        <end position="298"/>
    </location>
</feature>
<keyword evidence="3" id="KW-0145">Chemotaxis</keyword>
<dbReference type="Proteomes" id="UP000216752">
    <property type="component" value="Chromosome"/>
</dbReference>
<dbReference type="EMBL" id="CP155573">
    <property type="protein sequence ID" value="XFO67758.1"/>
    <property type="molecule type" value="Genomic_DNA"/>
</dbReference>
<comment type="subcellular location">
    <subcellularLocation>
        <location evidence="1">Cell membrane</location>
        <topology evidence="1">Multi-pass membrane protein</topology>
    </subcellularLocation>
</comment>
<dbReference type="Gene3D" id="3.30.450.20">
    <property type="entry name" value="PAS domain"/>
    <property type="match status" value="1"/>
</dbReference>
<gene>
    <name evidence="13" type="primary">mcpB_6</name>
    <name evidence="13" type="ORF">SPSIL_039770</name>
</gene>
<dbReference type="InterPro" id="IPR033479">
    <property type="entry name" value="dCache_1"/>
</dbReference>
<evidence type="ECO:0000256" key="5">
    <source>
        <dbReference type="ARBA" id="ARBA00022989"/>
    </source>
</evidence>
<dbReference type="CDD" id="cd12912">
    <property type="entry name" value="PDC2_MCP_like"/>
    <property type="match status" value="1"/>
</dbReference>
<sequence length="657" mass="69155">MKSIRAKLSVIVITLFVVALGVLAGLNYWQSQKILTQDVDKELALVAQTNGEAVGVWLAGHKTELEAIARSPIMTSGNREAMVSYISSEINNNKIYENIFWTDAQGNYFDTRGLVGSSANRPYFAGAIAGNTVITDPILSPVSGKLVVAIATPIKAEGRVIGILAGSIKIEEVEKRVLGIKVFQTGYASVLRADGTIIVHPNKELVNKANMNNDPKASPALKAAVEKMLKGETGSTDYQYGDVEKYLAYAPITGTPWSIGVSVPASEARAELKTFAWRSLITICAVLILATFVILWAAAHIAKPLQILEGVAGRIAGGDLSITSIDVTSQDELGRLARAFEAMVGNLRNLVRQISSSSELVAASAEELTASADQSSQAANQVAGSISDVSKGMEEQLTAADDALAVVQQMSASIQQIVANVNDVAEQSAQAATKANEGNKSVDKAVSQMAHIEQTVISSAGVVANLGERSKEIGQIVDTISGIAGQTNLLALNAAIEAARAGEQGRGFAVVAEEVRKLAEQSQEAAKKIAVLISEIQGDTNKAVIAMDAGTREVKLGAEVVNASGEAFQEITILVTQVSGQISEISSAIEQMAIGSQQIVSSVKRIDDLSKKASGEAQTVSAATEEQSASMEEISSSSQVLAKLAMDLREAVSKFEV</sequence>
<evidence type="ECO:0000256" key="6">
    <source>
        <dbReference type="ARBA" id="ARBA00023136"/>
    </source>
</evidence>
<keyword evidence="7 9" id="KW-0807">Transducer</keyword>
<organism evidence="13 14">
    <name type="scientific">Sporomusa silvacetica DSM 10669</name>
    <dbReference type="NCBI Taxonomy" id="1123289"/>
    <lineage>
        <taxon>Bacteria</taxon>
        <taxon>Bacillati</taxon>
        <taxon>Bacillota</taxon>
        <taxon>Negativicutes</taxon>
        <taxon>Selenomonadales</taxon>
        <taxon>Sporomusaceae</taxon>
        <taxon>Sporomusa</taxon>
    </lineage>
</organism>
<evidence type="ECO:0000259" key="12">
    <source>
        <dbReference type="PROSITE" id="PS50885"/>
    </source>
</evidence>
<evidence type="ECO:0000259" key="11">
    <source>
        <dbReference type="PROSITE" id="PS50111"/>
    </source>
</evidence>
<evidence type="ECO:0000313" key="14">
    <source>
        <dbReference type="Proteomes" id="UP000216752"/>
    </source>
</evidence>
<dbReference type="Pfam" id="PF00672">
    <property type="entry name" value="HAMP"/>
    <property type="match status" value="1"/>
</dbReference>
<keyword evidence="6 10" id="KW-0472">Membrane</keyword>
<dbReference type="InterPro" id="IPR004089">
    <property type="entry name" value="MCPsignal_dom"/>
</dbReference>
<evidence type="ECO:0000256" key="9">
    <source>
        <dbReference type="PROSITE-ProRule" id="PRU00284"/>
    </source>
</evidence>
<dbReference type="PANTHER" id="PTHR32089:SF112">
    <property type="entry name" value="LYSOZYME-LIKE PROTEIN-RELATED"/>
    <property type="match status" value="1"/>
</dbReference>
<dbReference type="InterPro" id="IPR003660">
    <property type="entry name" value="HAMP_dom"/>
</dbReference>
<evidence type="ECO:0000313" key="13">
    <source>
        <dbReference type="EMBL" id="XFO67758.1"/>
    </source>
</evidence>
<dbReference type="CDD" id="cd18773">
    <property type="entry name" value="PDC1_HK_sensor"/>
    <property type="match status" value="1"/>
</dbReference>
<dbReference type="SUPFAM" id="SSF103190">
    <property type="entry name" value="Sensory domain-like"/>
    <property type="match status" value="1"/>
</dbReference>
<keyword evidence="14" id="KW-1185">Reference proteome</keyword>
<dbReference type="SMART" id="SM00283">
    <property type="entry name" value="MA"/>
    <property type="match status" value="1"/>
</dbReference>
<dbReference type="Pfam" id="PF00015">
    <property type="entry name" value="MCPsignal"/>
    <property type="match status" value="1"/>
</dbReference>
<accession>A0ABZ3IQR2</accession>
<name>A0ABZ3IQR2_9FIRM</name>
<dbReference type="Gene3D" id="1.10.8.500">
    <property type="entry name" value="HAMP domain in histidine kinase"/>
    <property type="match status" value="1"/>
</dbReference>
<dbReference type="RefSeq" id="WP_245867666.1">
    <property type="nucleotide sequence ID" value="NZ_CP155573.1"/>
</dbReference>
<keyword evidence="5 10" id="KW-1133">Transmembrane helix</keyword>
<dbReference type="PROSITE" id="PS50111">
    <property type="entry name" value="CHEMOTAXIS_TRANSDUC_2"/>
    <property type="match status" value="1"/>
</dbReference>
<evidence type="ECO:0000256" key="1">
    <source>
        <dbReference type="ARBA" id="ARBA00004651"/>
    </source>
</evidence>
<dbReference type="SMART" id="SM00304">
    <property type="entry name" value="HAMP"/>
    <property type="match status" value="1"/>
</dbReference>
<dbReference type="Gene3D" id="1.10.287.950">
    <property type="entry name" value="Methyl-accepting chemotaxis protein"/>
    <property type="match status" value="1"/>
</dbReference>
<evidence type="ECO:0000256" key="2">
    <source>
        <dbReference type="ARBA" id="ARBA00022475"/>
    </source>
</evidence>
<dbReference type="SUPFAM" id="SSF58104">
    <property type="entry name" value="Methyl-accepting chemotaxis protein (MCP) signaling domain"/>
    <property type="match status" value="1"/>
</dbReference>
<evidence type="ECO:0000256" key="4">
    <source>
        <dbReference type="ARBA" id="ARBA00022692"/>
    </source>
</evidence>
<dbReference type="PANTHER" id="PTHR32089">
    <property type="entry name" value="METHYL-ACCEPTING CHEMOTAXIS PROTEIN MCPB"/>
    <property type="match status" value="1"/>
</dbReference>
<keyword evidence="2" id="KW-1003">Cell membrane</keyword>
<evidence type="ECO:0000256" key="8">
    <source>
        <dbReference type="ARBA" id="ARBA00029447"/>
    </source>
</evidence>
<dbReference type="Pfam" id="PF02743">
    <property type="entry name" value="dCache_1"/>
    <property type="match status" value="1"/>
</dbReference>